<feature type="domain" description="ABC3 transporter permease C-terminal" evidence="7">
    <location>
        <begin position="323"/>
        <end position="435"/>
    </location>
</feature>
<evidence type="ECO:0000313" key="10">
    <source>
        <dbReference type="Proteomes" id="UP001597112"/>
    </source>
</evidence>
<evidence type="ECO:0000256" key="6">
    <source>
        <dbReference type="SAM" id="Phobius"/>
    </source>
</evidence>
<feature type="transmembrane region" description="Helical" evidence="6">
    <location>
        <begin position="408"/>
        <end position="432"/>
    </location>
</feature>
<feature type="transmembrane region" description="Helical" evidence="6">
    <location>
        <begin position="315"/>
        <end position="336"/>
    </location>
</feature>
<gene>
    <name evidence="9" type="ORF">ACFQ21_11530</name>
</gene>
<proteinExistence type="predicted"/>
<name>A0ABW3K4L4_9BACT</name>
<evidence type="ECO:0000259" key="8">
    <source>
        <dbReference type="Pfam" id="PF12704"/>
    </source>
</evidence>
<keyword evidence="2" id="KW-1003">Cell membrane</keyword>
<sequence>MLKYYLLLFFRNIKRQKLFSFINLLGLTAGIVSTLVIYLYVTDQFSHDRFHKHAEHIFRINQTFIWGENDEHQFSSTGPGVAFALQAEIPEVKEVTRVHPPGKFLVSYTNPQHEALAFDEGGILAVDSNFLKVFTFPLLKGDTESSLRYPNSVVVTETTARKYFGDEEPVGKLLEVADINTDHYNATSAGSKQVYQITGVVQDPPANSYFQFDMLISMSSLPKVKQRSWSWIWTTFETFVLLDERATIDAVRSKLPALPRKYAETTLQNVMNQSFDDYIKSGKKWELFVQPLTAIHLHSSNIYNRVGTVGSITTLYILIGVEAFIVLLSCINFMNLSTAQYTRRIRESSLRKILGSARSQLAFHFFSEAFMFCFIAATIGFGVTQLVLPYFNVLTNNDLHLNILRQPVVLVVLGTLIVAMSLLSGSYPAIFLSKFAPVEAMKGKLRTGKQGKALRNTLVTFQFVISMVLVVCTLVVFQQLRYLSQKDIGFNRENLVVIDRAEWISDKKTFLHELGNIPNVEAASWATSVPPRIYDADQFNSEGSADKKVSLNYVKADQHYLPTLNLEMKVGRNFSENIPADKERVILNETAVKEFGWTVDESVIGKKVQYPGQEKEFEVIGVVKDFNYWTLQAPIEALGIFHVEGSIATNGHQSMTVRIIPGDLDAWNKCIASLQTSWKHHAGDAPFQYEFVDQAFAESYKAEEQFGKALIVFAVLAIMIACFGLLGMIIYTLEQRTKEIGIRKVVGASAFSIWIMIVKDYTTLIILAIVLSTPFCIWFLNNWLEDFNYRISISPWAFAVAGGSMLLAAITITGYHVMRAARMNPVTVLKDE</sequence>
<reference evidence="10" key="1">
    <citation type="journal article" date="2019" name="Int. J. Syst. Evol. Microbiol.">
        <title>The Global Catalogue of Microorganisms (GCM) 10K type strain sequencing project: providing services to taxonomists for standard genome sequencing and annotation.</title>
        <authorList>
            <consortium name="The Broad Institute Genomics Platform"/>
            <consortium name="The Broad Institute Genome Sequencing Center for Infectious Disease"/>
            <person name="Wu L."/>
            <person name="Ma J."/>
        </authorList>
    </citation>
    <scope>NUCLEOTIDE SEQUENCE [LARGE SCALE GENOMIC DNA]</scope>
    <source>
        <strain evidence="10">CCUG 58938</strain>
    </source>
</reference>
<dbReference type="PANTHER" id="PTHR30572:SF18">
    <property type="entry name" value="ABC-TYPE MACROLIDE FAMILY EXPORT SYSTEM PERMEASE COMPONENT 2"/>
    <property type="match status" value="1"/>
</dbReference>
<dbReference type="PANTHER" id="PTHR30572">
    <property type="entry name" value="MEMBRANE COMPONENT OF TRANSPORTER-RELATED"/>
    <property type="match status" value="1"/>
</dbReference>
<feature type="transmembrane region" description="Helical" evidence="6">
    <location>
        <begin position="709"/>
        <end position="733"/>
    </location>
</feature>
<feature type="transmembrane region" description="Helical" evidence="6">
    <location>
        <begin position="361"/>
        <end position="388"/>
    </location>
</feature>
<feature type="domain" description="MacB-like periplasmic core" evidence="8">
    <location>
        <begin position="464"/>
        <end position="626"/>
    </location>
</feature>
<feature type="transmembrane region" description="Helical" evidence="6">
    <location>
        <begin position="796"/>
        <end position="818"/>
    </location>
</feature>
<comment type="subcellular location">
    <subcellularLocation>
        <location evidence="1">Cell membrane</location>
        <topology evidence="1">Multi-pass membrane protein</topology>
    </subcellularLocation>
</comment>
<dbReference type="EMBL" id="JBHTKA010000003">
    <property type="protein sequence ID" value="MFD0999942.1"/>
    <property type="molecule type" value="Genomic_DNA"/>
</dbReference>
<dbReference type="Proteomes" id="UP001597112">
    <property type="component" value="Unassembled WGS sequence"/>
</dbReference>
<keyword evidence="10" id="KW-1185">Reference proteome</keyword>
<evidence type="ECO:0000256" key="2">
    <source>
        <dbReference type="ARBA" id="ARBA00022475"/>
    </source>
</evidence>
<feature type="domain" description="MacB-like periplasmic core" evidence="8">
    <location>
        <begin position="20"/>
        <end position="257"/>
    </location>
</feature>
<keyword evidence="5 6" id="KW-0472">Membrane</keyword>
<comment type="caution">
    <text evidence="9">The sequence shown here is derived from an EMBL/GenBank/DDBJ whole genome shotgun (WGS) entry which is preliminary data.</text>
</comment>
<feature type="transmembrane region" description="Helical" evidence="6">
    <location>
        <begin position="764"/>
        <end position="784"/>
    </location>
</feature>
<feature type="domain" description="ABC3 transporter permease C-terminal" evidence="7">
    <location>
        <begin position="711"/>
        <end position="825"/>
    </location>
</feature>
<evidence type="ECO:0000256" key="1">
    <source>
        <dbReference type="ARBA" id="ARBA00004651"/>
    </source>
</evidence>
<evidence type="ECO:0000256" key="4">
    <source>
        <dbReference type="ARBA" id="ARBA00022989"/>
    </source>
</evidence>
<dbReference type="Pfam" id="PF12704">
    <property type="entry name" value="MacB_PCD"/>
    <property type="match status" value="2"/>
</dbReference>
<dbReference type="InterPro" id="IPR025857">
    <property type="entry name" value="MacB_PCD"/>
</dbReference>
<feature type="transmembrane region" description="Helical" evidence="6">
    <location>
        <begin position="453"/>
        <end position="477"/>
    </location>
</feature>
<keyword evidence="4 6" id="KW-1133">Transmembrane helix</keyword>
<dbReference type="InterPro" id="IPR050250">
    <property type="entry name" value="Macrolide_Exporter_MacB"/>
</dbReference>
<feature type="transmembrane region" description="Helical" evidence="6">
    <location>
        <begin position="21"/>
        <end position="41"/>
    </location>
</feature>
<evidence type="ECO:0000313" key="9">
    <source>
        <dbReference type="EMBL" id="MFD0999942.1"/>
    </source>
</evidence>
<evidence type="ECO:0000256" key="5">
    <source>
        <dbReference type="ARBA" id="ARBA00023136"/>
    </source>
</evidence>
<dbReference type="RefSeq" id="WP_377579104.1">
    <property type="nucleotide sequence ID" value="NZ_JBHTKA010000003.1"/>
</dbReference>
<keyword evidence="3 6" id="KW-0812">Transmembrane</keyword>
<protein>
    <submittedName>
        <fullName evidence="9">ABC transporter permease</fullName>
    </submittedName>
</protein>
<dbReference type="Pfam" id="PF02687">
    <property type="entry name" value="FtsX"/>
    <property type="match status" value="2"/>
</dbReference>
<feature type="transmembrane region" description="Helical" evidence="6">
    <location>
        <begin position="740"/>
        <end position="758"/>
    </location>
</feature>
<evidence type="ECO:0000259" key="7">
    <source>
        <dbReference type="Pfam" id="PF02687"/>
    </source>
</evidence>
<accession>A0ABW3K4L4</accession>
<dbReference type="InterPro" id="IPR003838">
    <property type="entry name" value="ABC3_permease_C"/>
</dbReference>
<evidence type="ECO:0000256" key="3">
    <source>
        <dbReference type="ARBA" id="ARBA00022692"/>
    </source>
</evidence>
<organism evidence="9 10">
    <name type="scientific">Ohtaekwangia kribbensis</name>
    <dbReference type="NCBI Taxonomy" id="688913"/>
    <lineage>
        <taxon>Bacteria</taxon>
        <taxon>Pseudomonadati</taxon>
        <taxon>Bacteroidota</taxon>
        <taxon>Cytophagia</taxon>
        <taxon>Cytophagales</taxon>
        <taxon>Fulvivirgaceae</taxon>
        <taxon>Ohtaekwangia</taxon>
    </lineage>
</organism>